<sequence>MADSALDYPTDDVKCAHYLAPILMKMWSTPSPVLVDTLLDTLEGHGVSTAKSKPVWTFYRRAETAGEQIKMVEDIALPIKKLKKKVADGEMKPDYVVTFGLQQKDCSNPFLNPPRPSRGAWSAD</sequence>
<name>A0ABR3FK79_9AGAR</name>
<comment type="caution">
    <text evidence="1">The sequence shown here is derived from an EMBL/GenBank/DDBJ whole genome shotgun (WGS) entry which is preliminary data.</text>
</comment>
<keyword evidence="2" id="KW-1185">Reference proteome</keyword>
<organism evidence="1 2">
    <name type="scientific">Marasmius crinis-equi</name>
    <dbReference type="NCBI Taxonomy" id="585013"/>
    <lineage>
        <taxon>Eukaryota</taxon>
        <taxon>Fungi</taxon>
        <taxon>Dikarya</taxon>
        <taxon>Basidiomycota</taxon>
        <taxon>Agaricomycotina</taxon>
        <taxon>Agaricomycetes</taxon>
        <taxon>Agaricomycetidae</taxon>
        <taxon>Agaricales</taxon>
        <taxon>Marasmiineae</taxon>
        <taxon>Marasmiaceae</taxon>
        <taxon>Marasmius</taxon>
    </lineage>
</organism>
<dbReference type="EMBL" id="JBAHYK010000293">
    <property type="protein sequence ID" value="KAL0575569.1"/>
    <property type="molecule type" value="Genomic_DNA"/>
</dbReference>
<accession>A0ABR3FK79</accession>
<gene>
    <name evidence="1" type="ORF">V5O48_006413</name>
</gene>
<dbReference type="Proteomes" id="UP001465976">
    <property type="component" value="Unassembled WGS sequence"/>
</dbReference>
<protein>
    <submittedName>
        <fullName evidence="1">Uncharacterized protein</fullName>
    </submittedName>
</protein>
<evidence type="ECO:0000313" key="1">
    <source>
        <dbReference type="EMBL" id="KAL0575569.1"/>
    </source>
</evidence>
<evidence type="ECO:0000313" key="2">
    <source>
        <dbReference type="Proteomes" id="UP001465976"/>
    </source>
</evidence>
<reference evidence="1 2" key="1">
    <citation type="submission" date="2024-02" db="EMBL/GenBank/DDBJ databases">
        <title>A draft genome for the cacao thread blight pathogen Marasmius crinis-equi.</title>
        <authorList>
            <person name="Cohen S.P."/>
            <person name="Baruah I.K."/>
            <person name="Amoako-Attah I."/>
            <person name="Bukari Y."/>
            <person name="Meinhardt L.W."/>
            <person name="Bailey B.A."/>
        </authorList>
    </citation>
    <scope>NUCLEOTIDE SEQUENCE [LARGE SCALE GENOMIC DNA]</scope>
    <source>
        <strain evidence="1 2">GH-76</strain>
    </source>
</reference>
<proteinExistence type="predicted"/>